<gene>
    <name evidence="1" type="ORF">POT9AD_3818</name>
</gene>
<proteinExistence type="predicted"/>
<dbReference type="AlphaFoldDB" id="A0A653B833"/>
<sequence>MEAREGGVQVHPSMKQLPCQPQRGGGFRQYAPVALHGNGAGDRAGVPDGAWVAKGATLLLMGGCGVFLRKRVKCNPCFVLSVCRYVASPCDPPG</sequence>
<dbReference type="EMBL" id="LR130779">
    <property type="protein sequence ID" value="VDN64793.1"/>
    <property type="molecule type" value="Genomic_DNA"/>
</dbReference>
<evidence type="ECO:0000313" key="1">
    <source>
        <dbReference type="EMBL" id="VDN64793.1"/>
    </source>
</evidence>
<accession>A0A653B833</accession>
<name>A0A653B833_ECTOL</name>
<organism evidence="1">
    <name type="scientific">Ectopseudomonas oleovorans</name>
    <name type="common">Pseudomonas oleovorans</name>
    <dbReference type="NCBI Taxonomy" id="301"/>
    <lineage>
        <taxon>Bacteria</taxon>
        <taxon>Pseudomonadati</taxon>
        <taxon>Pseudomonadota</taxon>
        <taxon>Gammaproteobacteria</taxon>
        <taxon>Pseudomonadales</taxon>
        <taxon>Pseudomonadaceae</taxon>
        <taxon>Ectopseudomonas</taxon>
    </lineage>
</organism>
<protein>
    <submittedName>
        <fullName evidence="1">Uncharacterized protein</fullName>
    </submittedName>
</protein>
<reference evidence="1" key="1">
    <citation type="submission" date="2018-11" db="EMBL/GenBank/DDBJ databases">
        <authorList>
            <consortium name="Genoscope - CEA"/>
            <person name="William W."/>
        </authorList>
    </citation>
    <scope>NUCLEOTIDE SEQUENCE [LARGE SCALE GENOMIC DNA]</scope>
    <source>
        <strain evidence="1">T9AD</strain>
    </source>
</reference>